<sequence length="53" mass="6272">MLKQEFKYYLDNQKELIKKYNGKYLMIKDQNVVGDFDDEVTAYKEGVNKYGVG</sequence>
<proteinExistence type="predicted"/>
<name>X1V2Q8_9ZZZZ</name>
<evidence type="ECO:0000313" key="1">
    <source>
        <dbReference type="EMBL" id="GAJ24038.1"/>
    </source>
</evidence>
<gene>
    <name evidence="1" type="ORF">S12H4_59243</name>
</gene>
<accession>X1V2Q8</accession>
<reference evidence="1" key="1">
    <citation type="journal article" date="2014" name="Front. Microbiol.">
        <title>High frequency of phylogenetically diverse reductive dehalogenase-homologous genes in deep subseafloor sedimentary metagenomes.</title>
        <authorList>
            <person name="Kawai M."/>
            <person name="Futagami T."/>
            <person name="Toyoda A."/>
            <person name="Takaki Y."/>
            <person name="Nishi S."/>
            <person name="Hori S."/>
            <person name="Arai W."/>
            <person name="Tsubouchi T."/>
            <person name="Morono Y."/>
            <person name="Uchiyama I."/>
            <person name="Ito T."/>
            <person name="Fujiyama A."/>
            <person name="Inagaki F."/>
            <person name="Takami H."/>
        </authorList>
    </citation>
    <scope>NUCLEOTIDE SEQUENCE</scope>
    <source>
        <strain evidence="1">Expedition CK06-06</strain>
    </source>
</reference>
<feature type="non-terminal residue" evidence="1">
    <location>
        <position position="53"/>
    </location>
</feature>
<organism evidence="1">
    <name type="scientific">marine sediment metagenome</name>
    <dbReference type="NCBI Taxonomy" id="412755"/>
    <lineage>
        <taxon>unclassified sequences</taxon>
        <taxon>metagenomes</taxon>
        <taxon>ecological metagenomes</taxon>
    </lineage>
</organism>
<comment type="caution">
    <text evidence="1">The sequence shown here is derived from an EMBL/GenBank/DDBJ whole genome shotgun (WGS) entry which is preliminary data.</text>
</comment>
<evidence type="ECO:0008006" key="2">
    <source>
        <dbReference type="Google" id="ProtNLM"/>
    </source>
</evidence>
<protein>
    <recommendedName>
        <fullName evidence="2">DUF5678 domain-containing protein</fullName>
    </recommendedName>
</protein>
<dbReference type="EMBL" id="BARW01038657">
    <property type="protein sequence ID" value="GAJ24038.1"/>
    <property type="molecule type" value="Genomic_DNA"/>
</dbReference>
<dbReference type="AlphaFoldDB" id="X1V2Q8"/>